<dbReference type="GO" id="GO:0003700">
    <property type="term" value="F:DNA-binding transcription factor activity"/>
    <property type="evidence" value="ECO:0007669"/>
    <property type="project" value="InterPro"/>
</dbReference>
<gene>
    <name evidence="6" type="ORF">LUZ62_035852</name>
</gene>
<dbReference type="AlphaFoldDB" id="A0AAV8F0F7"/>
<protein>
    <submittedName>
        <fullName evidence="6">Transcription factor bHLH95</fullName>
    </submittedName>
</protein>
<feature type="region of interest" description="Disordered" evidence="4">
    <location>
        <begin position="1"/>
        <end position="25"/>
    </location>
</feature>
<comment type="caution">
    <text evidence="6">The sequence shown here is derived from an EMBL/GenBank/DDBJ whole genome shotgun (WGS) entry which is preliminary data.</text>
</comment>
<dbReference type="InterPro" id="IPR045239">
    <property type="entry name" value="bHLH95_bHLH"/>
</dbReference>
<evidence type="ECO:0000313" key="6">
    <source>
        <dbReference type="EMBL" id="KAJ4784606.1"/>
    </source>
</evidence>
<sequence>MEIRQNIYSEQKEKIQRGRQKDQKMEQLDLTSAKRKRGEHDTQVIYERLRREKAADYYTVLQSLVPTLFPKATRSKIVEETIRYIKHLEGKLEFLKQQQRVEPAQPIQLTQRNRTSTVDLAVSGNMTLFAMSFTSRPGLLCRVLQVFETHFADVLTATIVLASDISWITVTAWEVGASVDRIKRDLMAI</sequence>
<dbReference type="PANTHER" id="PTHR46772">
    <property type="entry name" value="BHLH DOMAIN-CONTAINING PROTEIN"/>
    <property type="match status" value="1"/>
</dbReference>
<evidence type="ECO:0000256" key="3">
    <source>
        <dbReference type="ARBA" id="ARBA00023163"/>
    </source>
</evidence>
<organism evidence="6 7">
    <name type="scientific">Rhynchospora pubera</name>
    <dbReference type="NCBI Taxonomy" id="906938"/>
    <lineage>
        <taxon>Eukaryota</taxon>
        <taxon>Viridiplantae</taxon>
        <taxon>Streptophyta</taxon>
        <taxon>Embryophyta</taxon>
        <taxon>Tracheophyta</taxon>
        <taxon>Spermatophyta</taxon>
        <taxon>Magnoliopsida</taxon>
        <taxon>Liliopsida</taxon>
        <taxon>Poales</taxon>
        <taxon>Cyperaceae</taxon>
        <taxon>Cyperoideae</taxon>
        <taxon>Rhynchosporeae</taxon>
        <taxon>Rhynchospora</taxon>
    </lineage>
</organism>
<dbReference type="InterPro" id="IPR011598">
    <property type="entry name" value="bHLH_dom"/>
</dbReference>
<comment type="similarity">
    <text evidence="1">Belongs to the bHLH protein family.</text>
</comment>
<feature type="domain" description="BHLH" evidence="5">
    <location>
        <begin position="38"/>
        <end position="88"/>
    </location>
</feature>
<evidence type="ECO:0000256" key="1">
    <source>
        <dbReference type="ARBA" id="ARBA00005510"/>
    </source>
</evidence>
<evidence type="ECO:0000313" key="7">
    <source>
        <dbReference type="Proteomes" id="UP001140206"/>
    </source>
</evidence>
<dbReference type="Pfam" id="PF00010">
    <property type="entry name" value="HLH"/>
    <property type="match status" value="1"/>
</dbReference>
<keyword evidence="3" id="KW-0804">Transcription</keyword>
<dbReference type="InterPro" id="IPR036638">
    <property type="entry name" value="HLH_DNA-bd_sf"/>
</dbReference>
<reference evidence="6" key="1">
    <citation type="submission" date="2022-08" db="EMBL/GenBank/DDBJ databases">
        <authorList>
            <person name="Marques A."/>
        </authorList>
    </citation>
    <scope>NUCLEOTIDE SEQUENCE</scope>
    <source>
        <strain evidence="6">RhyPub2mFocal</strain>
        <tissue evidence="6">Leaves</tissue>
    </source>
</reference>
<evidence type="ECO:0000259" key="5">
    <source>
        <dbReference type="PROSITE" id="PS50888"/>
    </source>
</evidence>
<name>A0AAV8F0F7_9POAL</name>
<dbReference type="SMART" id="SM00353">
    <property type="entry name" value="HLH"/>
    <property type="match status" value="1"/>
</dbReference>
<dbReference type="SUPFAM" id="SSF47459">
    <property type="entry name" value="HLH, helix-loop-helix DNA-binding domain"/>
    <property type="match status" value="1"/>
</dbReference>
<dbReference type="Gene3D" id="4.10.280.10">
    <property type="entry name" value="Helix-loop-helix DNA-binding domain"/>
    <property type="match status" value="1"/>
</dbReference>
<proteinExistence type="inferred from homology"/>
<dbReference type="CDD" id="cd11393">
    <property type="entry name" value="bHLH_AtbHLH_like"/>
    <property type="match status" value="1"/>
</dbReference>
<keyword evidence="2" id="KW-0805">Transcription regulation</keyword>
<accession>A0AAV8F0F7</accession>
<feature type="compositionally biased region" description="Basic and acidic residues" evidence="4">
    <location>
        <begin position="10"/>
        <end position="25"/>
    </location>
</feature>
<dbReference type="InterPro" id="IPR044278">
    <property type="entry name" value="BHLH95-like"/>
</dbReference>
<dbReference type="GO" id="GO:0046983">
    <property type="term" value="F:protein dimerization activity"/>
    <property type="evidence" value="ECO:0007669"/>
    <property type="project" value="InterPro"/>
</dbReference>
<dbReference type="PROSITE" id="PS50888">
    <property type="entry name" value="BHLH"/>
    <property type="match status" value="1"/>
</dbReference>
<evidence type="ECO:0000256" key="4">
    <source>
        <dbReference type="SAM" id="MobiDB-lite"/>
    </source>
</evidence>
<dbReference type="PANTHER" id="PTHR46772:SF6">
    <property type="entry name" value="BHLH DOMAIN-CONTAINING PROTEIN"/>
    <property type="match status" value="1"/>
</dbReference>
<keyword evidence="7" id="KW-1185">Reference proteome</keyword>
<dbReference type="Proteomes" id="UP001140206">
    <property type="component" value="Chromosome 2"/>
</dbReference>
<dbReference type="GO" id="GO:0009960">
    <property type="term" value="P:endosperm development"/>
    <property type="evidence" value="ECO:0007669"/>
    <property type="project" value="InterPro"/>
</dbReference>
<evidence type="ECO:0000256" key="2">
    <source>
        <dbReference type="ARBA" id="ARBA00023015"/>
    </source>
</evidence>
<dbReference type="EMBL" id="JAMFTS010000002">
    <property type="protein sequence ID" value="KAJ4784606.1"/>
    <property type="molecule type" value="Genomic_DNA"/>
</dbReference>